<keyword evidence="2" id="KW-1185">Reference proteome</keyword>
<sequence>MDTKSFSLQNEQKTETYQVCSRCIYDSRTPKIEFDEQGVCNYCKMVDDLKEQYKTGTPEGEAALMKIIEDIKTAGKGKKYDCVIGVSGGTDSSFMVSKALEWGLRPLAVHYDNTWNTAIATENIRKVLGKLNVDLYTHVVDNKESDDIFNSFFKAGVPEIDGPTDIALAEVLYRAASKYKIKYILEGHSYITEGISPLGSFYADGKYIKSVHKKFGKIKMKTFPNMDFKSFMKWILVKRIKKIRPFWYIQYSKEDARAFLEKEFDWQYYGGHHLENRMTAFMHSYYLPTKFNNDQRNNSLSASVRAGLKTQEDALKEYAQPPYIEAELIDYFKKRLGYSDEEFEAVINGPKKSFKDYKTYKRRFEKLRPMFYILAKMSLVPMSFYIKYTSKNEL</sequence>
<protein>
    <submittedName>
        <fullName evidence="1">WbpG</fullName>
    </submittedName>
</protein>
<name>A1ZI96_MICM2</name>
<dbReference type="Proteomes" id="UP000004095">
    <property type="component" value="Unassembled WGS sequence"/>
</dbReference>
<evidence type="ECO:0000313" key="2">
    <source>
        <dbReference type="Proteomes" id="UP000004095"/>
    </source>
</evidence>
<dbReference type="RefSeq" id="WP_004155531.1">
    <property type="nucleotide sequence ID" value="NZ_AAWS01000009.1"/>
</dbReference>
<dbReference type="NCBIfam" id="TIGR03573">
    <property type="entry name" value="WbuX"/>
    <property type="match status" value="1"/>
</dbReference>
<comment type="caution">
    <text evidence="1">The sequence shown here is derived from an EMBL/GenBank/DDBJ whole genome shotgun (WGS) entry which is preliminary data.</text>
</comment>
<dbReference type="EMBL" id="AAWS01000009">
    <property type="protein sequence ID" value="EAY29764.1"/>
    <property type="molecule type" value="Genomic_DNA"/>
</dbReference>
<reference evidence="1 2" key="1">
    <citation type="submission" date="2007-01" db="EMBL/GenBank/DDBJ databases">
        <authorList>
            <person name="Haygood M."/>
            <person name="Podell S."/>
            <person name="Anderson C."/>
            <person name="Hopkinson B."/>
            <person name="Roe K."/>
            <person name="Barbeau K."/>
            <person name="Gaasterland T."/>
            <person name="Ferriera S."/>
            <person name="Johnson J."/>
            <person name="Kravitz S."/>
            <person name="Beeson K."/>
            <person name="Sutton G."/>
            <person name="Rogers Y.-H."/>
            <person name="Friedman R."/>
            <person name="Frazier M."/>
            <person name="Venter J.C."/>
        </authorList>
    </citation>
    <scope>NUCLEOTIDE SEQUENCE [LARGE SCALE GENOMIC DNA]</scope>
    <source>
        <strain evidence="1 2">ATCC 23134</strain>
    </source>
</reference>
<dbReference type="OrthoDB" id="702at2"/>
<dbReference type="AlphaFoldDB" id="A1ZI96"/>
<accession>A1ZI96</accession>
<organism evidence="1 2">
    <name type="scientific">Microscilla marina ATCC 23134</name>
    <dbReference type="NCBI Taxonomy" id="313606"/>
    <lineage>
        <taxon>Bacteria</taxon>
        <taxon>Pseudomonadati</taxon>
        <taxon>Bacteroidota</taxon>
        <taxon>Cytophagia</taxon>
        <taxon>Cytophagales</taxon>
        <taxon>Microscillaceae</taxon>
        <taxon>Microscilla</taxon>
    </lineage>
</organism>
<dbReference type="InterPro" id="IPR020022">
    <property type="entry name" value="N-acetyl_sugar_amidoTrfase"/>
</dbReference>
<dbReference type="Gene3D" id="3.40.50.620">
    <property type="entry name" value="HUPs"/>
    <property type="match status" value="1"/>
</dbReference>
<proteinExistence type="predicted"/>
<dbReference type="InterPro" id="IPR014729">
    <property type="entry name" value="Rossmann-like_a/b/a_fold"/>
</dbReference>
<gene>
    <name evidence="1" type="ORF">M23134_05636</name>
</gene>
<dbReference type="eggNOG" id="COG0037">
    <property type="taxonomic scope" value="Bacteria"/>
</dbReference>
<evidence type="ECO:0000313" key="1">
    <source>
        <dbReference type="EMBL" id="EAY29764.1"/>
    </source>
</evidence>
<dbReference type="SUPFAM" id="SSF52402">
    <property type="entry name" value="Adenine nucleotide alpha hydrolases-like"/>
    <property type="match status" value="1"/>
</dbReference>